<dbReference type="SUPFAM" id="SSF53756">
    <property type="entry name" value="UDP-Glycosyltransferase/glycogen phosphorylase"/>
    <property type="match status" value="1"/>
</dbReference>
<evidence type="ECO:0000313" key="2">
    <source>
        <dbReference type="Proteomes" id="UP000765802"/>
    </source>
</evidence>
<accession>A0ABR7M585</accession>
<dbReference type="Gene3D" id="3.40.50.2000">
    <property type="entry name" value="Glycogen Phosphorylase B"/>
    <property type="match status" value="1"/>
</dbReference>
<protein>
    <recommendedName>
        <fullName evidence="3">Glycosyltransferase</fullName>
    </recommendedName>
</protein>
<reference evidence="1 2" key="1">
    <citation type="submission" date="2016-07" db="EMBL/GenBank/DDBJ databases">
        <title>Genome analysis of Flavihumibacter stibioxidans YS-17.</title>
        <authorList>
            <person name="Shi K."/>
            <person name="Han Y."/>
            <person name="Wang G."/>
        </authorList>
    </citation>
    <scope>NUCLEOTIDE SEQUENCE [LARGE SCALE GENOMIC DNA]</scope>
    <source>
        <strain evidence="1 2">YS-17</strain>
    </source>
</reference>
<sequence length="310" mass="35882">MLIAFVHNQKALLPEIAAYRHFFEGKGLHTAECLPAEIPDIRPDIEWHFMGTHFSRRFRNNLVIHEYASLSAPPFRKIKDLVKRETSTKPDFRIFMNEYIRNSLSFNDGIPWGYRNMIYIEDGSPPQHVIPPLYDFIYAGTLDKTREPHKWLDCFTEGGSMSKRTVLVLSGRNEDLVRKYRACSNIRFAGPVPPDQVAGYVHQCRFGINYQPDREPFNRQPSAKLLTYAACGLPVVSTDYVWVREFQQQYGGKYFFLKTDLSNFTWENLNRFQFSSPDLSEWGLSTQLKRSGVCEFLASRTGMKGLAIIE</sequence>
<gene>
    <name evidence="1" type="ORF">BC349_03780</name>
</gene>
<evidence type="ECO:0000313" key="1">
    <source>
        <dbReference type="EMBL" id="MBC6490076.1"/>
    </source>
</evidence>
<dbReference type="EMBL" id="MBUA01000001">
    <property type="protein sequence ID" value="MBC6490076.1"/>
    <property type="molecule type" value="Genomic_DNA"/>
</dbReference>
<organism evidence="1 2">
    <name type="scientific">Flavihumibacter stibioxidans</name>
    <dbReference type="NCBI Taxonomy" id="1834163"/>
    <lineage>
        <taxon>Bacteria</taxon>
        <taxon>Pseudomonadati</taxon>
        <taxon>Bacteroidota</taxon>
        <taxon>Chitinophagia</taxon>
        <taxon>Chitinophagales</taxon>
        <taxon>Chitinophagaceae</taxon>
        <taxon>Flavihumibacter</taxon>
    </lineage>
</organism>
<dbReference type="RefSeq" id="WP_187255401.1">
    <property type="nucleotide sequence ID" value="NZ_JBHULF010000006.1"/>
</dbReference>
<keyword evidence="2" id="KW-1185">Reference proteome</keyword>
<dbReference type="Proteomes" id="UP000765802">
    <property type="component" value="Unassembled WGS sequence"/>
</dbReference>
<name>A0ABR7M585_9BACT</name>
<evidence type="ECO:0008006" key="3">
    <source>
        <dbReference type="Google" id="ProtNLM"/>
    </source>
</evidence>
<proteinExistence type="predicted"/>
<comment type="caution">
    <text evidence="1">The sequence shown here is derived from an EMBL/GenBank/DDBJ whole genome shotgun (WGS) entry which is preliminary data.</text>
</comment>